<dbReference type="InterPro" id="IPR006311">
    <property type="entry name" value="TAT_signal"/>
</dbReference>
<dbReference type="PROSITE" id="PS51318">
    <property type="entry name" value="TAT"/>
    <property type="match status" value="1"/>
</dbReference>
<feature type="chain" id="PRO_5017460146" evidence="1">
    <location>
        <begin position="36"/>
        <end position="365"/>
    </location>
</feature>
<comment type="caution">
    <text evidence="2">The sequence shown here is derived from an EMBL/GenBank/DDBJ whole genome shotgun (WGS) entry which is preliminary data.</text>
</comment>
<dbReference type="SUPFAM" id="SSF103515">
    <property type="entry name" value="Autotransporter"/>
    <property type="match status" value="1"/>
</dbReference>
<dbReference type="Gene3D" id="2.40.128.130">
    <property type="entry name" value="Autotransporter beta-domain"/>
    <property type="match status" value="1"/>
</dbReference>
<protein>
    <submittedName>
        <fullName evidence="2">Uncharacterized protein</fullName>
    </submittedName>
</protein>
<evidence type="ECO:0000313" key="2">
    <source>
        <dbReference type="EMBL" id="RIY01970.1"/>
    </source>
</evidence>
<feature type="signal peptide" evidence="1">
    <location>
        <begin position="1"/>
        <end position="35"/>
    </location>
</feature>
<dbReference type="EMBL" id="QYRN01000003">
    <property type="protein sequence ID" value="RIY01970.1"/>
    <property type="molecule type" value="Genomic_DNA"/>
</dbReference>
<evidence type="ECO:0000256" key="1">
    <source>
        <dbReference type="SAM" id="SignalP"/>
    </source>
</evidence>
<sequence length="365" mass="38255">MTVLRLGRRRRLQGAAFAACLVPAAALPLATAAHAAQLEAALRTASDLALAASARLNARIEAVRDPDTVAMSAVDLDLRLARAQADRTLDPFLGSSEPDMPVLLWDNDFDWRPVPAVELEVNRRTTSDGTGDLWGSGVIELGRDPDGMIASRQSRADVATGFDLPLSARGAAGVAAGFNRAQGGTGTLDLPTVSTYGTFAPTPASFVDLAAGLGPLHASAASAGGAIDAGEAGFATATYGSRFLAGTVVLSPYGRVETAVIRAQPRGVDARSALLASRTSAVAGIRTTRPIVRPDYTLAPALRVEVRQDLARAQSLGRLVSRELTIAPEIETELAPNWTARVEHLSRFGGDGDTRSLQLRLEAKF</sequence>
<dbReference type="InterPro" id="IPR036709">
    <property type="entry name" value="Autotransporte_beta_dom_sf"/>
</dbReference>
<dbReference type="Proteomes" id="UP000265750">
    <property type="component" value="Unassembled WGS sequence"/>
</dbReference>
<gene>
    <name evidence="2" type="ORF">D3218_06520</name>
</gene>
<reference evidence="3" key="1">
    <citation type="submission" date="2018-09" db="EMBL/GenBank/DDBJ databases">
        <authorList>
            <person name="Tuo L."/>
        </authorList>
    </citation>
    <scope>NUCLEOTIDE SEQUENCE [LARGE SCALE GENOMIC DNA]</scope>
    <source>
        <strain evidence="3">M2BS4Y-1</strain>
    </source>
</reference>
<dbReference type="AlphaFoldDB" id="A0A3A1WV30"/>
<organism evidence="2 3">
    <name type="scientific">Aureimonas flava</name>
    <dbReference type="NCBI Taxonomy" id="2320271"/>
    <lineage>
        <taxon>Bacteria</taxon>
        <taxon>Pseudomonadati</taxon>
        <taxon>Pseudomonadota</taxon>
        <taxon>Alphaproteobacteria</taxon>
        <taxon>Hyphomicrobiales</taxon>
        <taxon>Aurantimonadaceae</taxon>
        <taxon>Aureimonas</taxon>
    </lineage>
</organism>
<accession>A0A3A1WV30</accession>
<proteinExistence type="predicted"/>
<keyword evidence="3" id="KW-1185">Reference proteome</keyword>
<name>A0A3A1WV30_9HYPH</name>
<evidence type="ECO:0000313" key="3">
    <source>
        <dbReference type="Proteomes" id="UP000265750"/>
    </source>
</evidence>
<keyword evidence="1" id="KW-0732">Signal</keyword>